<gene>
    <name evidence="2" type="ORF">SH580_15280</name>
</gene>
<evidence type="ECO:0000313" key="3">
    <source>
        <dbReference type="Proteomes" id="UP001324993"/>
    </source>
</evidence>
<dbReference type="Proteomes" id="UP001324993">
    <property type="component" value="Chromosome"/>
</dbReference>
<evidence type="ECO:0000256" key="1">
    <source>
        <dbReference type="SAM" id="Coils"/>
    </source>
</evidence>
<name>A0ABZ0RHR2_9BACT</name>
<organism evidence="2 3">
    <name type="scientific">Coraliomargarita algicola</name>
    <dbReference type="NCBI Taxonomy" id="3092156"/>
    <lineage>
        <taxon>Bacteria</taxon>
        <taxon>Pseudomonadati</taxon>
        <taxon>Verrucomicrobiota</taxon>
        <taxon>Opitutia</taxon>
        <taxon>Puniceicoccales</taxon>
        <taxon>Coraliomargaritaceae</taxon>
        <taxon>Coraliomargarita</taxon>
    </lineage>
</organism>
<sequence length="299" mass="34384">MSYDDLSLDETEALAFLQNLMPMGFAGADVMSELAPEGWAQCELVRAFHPTAEQLREEAKAFYEEDRKYREHTGEVDEDFEAEWPEVPFPGVGEIEVPEECREAQPIDPDRECRDLVGRIVWEVLADDHSVIANDGRRIDLGDYDDASAVLNLFDLGELDFEPEMEDWLDMWDRGRSARFSADMAFIEGRADLVPVYELIFRRMQALDMDWIYQFPKLRFFGFEVPEAPLETGDNFSPVEAFLSELEHKEAKEECEQKQAKLDARNEELAEQAAKEEPPLIVQAYMNVFGRRPSGWPPA</sequence>
<dbReference type="EMBL" id="CP138858">
    <property type="protein sequence ID" value="WPJ94794.1"/>
    <property type="molecule type" value="Genomic_DNA"/>
</dbReference>
<proteinExistence type="predicted"/>
<reference evidence="2 3" key="1">
    <citation type="submission" date="2023-11" db="EMBL/GenBank/DDBJ databases">
        <title>Coraliomargarita sp. nov., isolated from marine algae.</title>
        <authorList>
            <person name="Lee J.K."/>
            <person name="Baek J.H."/>
            <person name="Kim J.M."/>
            <person name="Choi D.G."/>
            <person name="Jeon C.O."/>
        </authorList>
    </citation>
    <scope>NUCLEOTIDE SEQUENCE [LARGE SCALE GENOMIC DNA]</scope>
    <source>
        <strain evidence="2 3">J2-16</strain>
    </source>
</reference>
<dbReference type="RefSeq" id="WP_319831705.1">
    <property type="nucleotide sequence ID" value="NZ_CP138858.1"/>
</dbReference>
<evidence type="ECO:0000313" key="2">
    <source>
        <dbReference type="EMBL" id="WPJ94794.1"/>
    </source>
</evidence>
<accession>A0ABZ0RHR2</accession>
<feature type="coiled-coil region" evidence="1">
    <location>
        <begin position="243"/>
        <end position="275"/>
    </location>
</feature>
<keyword evidence="3" id="KW-1185">Reference proteome</keyword>
<keyword evidence="1" id="KW-0175">Coiled coil</keyword>
<protein>
    <submittedName>
        <fullName evidence="2">Uncharacterized protein</fullName>
    </submittedName>
</protein>